<dbReference type="OrthoDB" id="416777at2759"/>
<comment type="function">
    <text evidence="1">Catalyzes the hydrolysis of queuosine 5'-phosphate, releasing the nucleobase queuine (q). Is required for salvage of queuine from exogenous queuosine (Q) that is imported and then converted to queuosine 5'-phosphate intracellularly.</text>
</comment>
<keyword evidence="1" id="KW-0378">Hydrolase</keyword>
<evidence type="ECO:0000313" key="3">
    <source>
        <dbReference type="Proteomes" id="UP000078561"/>
    </source>
</evidence>
<reference evidence="2" key="1">
    <citation type="submission" date="2016-04" db="EMBL/GenBank/DDBJ databases">
        <authorList>
            <person name="Evans L.H."/>
            <person name="Alamgir A."/>
            <person name="Owens N."/>
            <person name="Weber N.D."/>
            <person name="Virtaneva K."/>
            <person name="Barbian K."/>
            <person name="Babar A."/>
            <person name="Rosenke K."/>
        </authorList>
    </citation>
    <scope>NUCLEOTIDE SEQUENCE [LARGE SCALE GENOMIC DNA]</scope>
    <source>
        <strain evidence="2">CBS 101.48</strain>
    </source>
</reference>
<evidence type="ECO:0000313" key="2">
    <source>
        <dbReference type="EMBL" id="SAM03027.1"/>
    </source>
</evidence>
<dbReference type="GO" id="GO:0006400">
    <property type="term" value="P:tRNA modification"/>
    <property type="evidence" value="ECO:0007669"/>
    <property type="project" value="TreeGrafter"/>
</dbReference>
<dbReference type="STRING" id="4829.A0A168PV01"/>
<organism evidence="2">
    <name type="scientific">Absidia glauca</name>
    <name type="common">Pin mould</name>
    <dbReference type="NCBI Taxonomy" id="4829"/>
    <lineage>
        <taxon>Eukaryota</taxon>
        <taxon>Fungi</taxon>
        <taxon>Fungi incertae sedis</taxon>
        <taxon>Mucoromycota</taxon>
        <taxon>Mucoromycotina</taxon>
        <taxon>Mucoromycetes</taxon>
        <taxon>Mucorales</taxon>
        <taxon>Cunninghamellaceae</taxon>
        <taxon>Absidia</taxon>
    </lineage>
</organism>
<dbReference type="InterPro" id="IPR019438">
    <property type="entry name" value="Q_salvage"/>
</dbReference>
<evidence type="ECO:0000256" key="1">
    <source>
        <dbReference type="RuleBase" id="RU365002"/>
    </source>
</evidence>
<name>A0A168PV01_ABSGL</name>
<dbReference type="PANTHER" id="PTHR21314:SF1">
    <property type="entry name" value="QUEUOSINE SALVAGE PROTEIN"/>
    <property type="match status" value="1"/>
</dbReference>
<gene>
    <name evidence="2" type="primary">ABSGL_08844.1 scaffold 10450</name>
</gene>
<comment type="similarity">
    <text evidence="1">Belongs to the QNG1 protein family.</text>
</comment>
<proteinExistence type="inferred from homology"/>
<dbReference type="Pfam" id="PF10343">
    <property type="entry name" value="Q_salvage"/>
    <property type="match status" value="1"/>
</dbReference>
<dbReference type="GO" id="GO:0016787">
    <property type="term" value="F:hydrolase activity"/>
    <property type="evidence" value="ECO:0007669"/>
    <property type="project" value="UniProtKB-KW"/>
</dbReference>
<keyword evidence="3" id="KW-1185">Reference proteome</keyword>
<dbReference type="Proteomes" id="UP000078561">
    <property type="component" value="Unassembled WGS sequence"/>
</dbReference>
<accession>A0A168PV01</accession>
<dbReference type="EC" id="3.2.2.-" evidence="1"/>
<sequence>MSVKYGEANCSDVSEQGMQDFLTKLEKPVYEELAIDTPIRMPLKFDTLTAEVNFIAVIDLLNFGSGYRVPLHDLAGRGAFDVIRFGVMSFHVGGTPMTAEKFQSIDIFEVASIFQLPIEKEVPVKKEMPFLTMAEPTPLKPFAQGIVDVLNSTGVFLQQHGYNDLAAFILDISSSSHGKPSAVEMVTRLVQALPGLQDVSTTTQGGEPLYLFKKAQIMVYHLWLLLHEQDPAHFGFEDIDQLTIFADNVIPTMLIHLGVLEIPQEWQDLLDRHQDVGEEKAYVLRAASVVACEKIVALSNAGVGSIHHMTEGALDVYLWRVGKVGDYRKVPRMEFRDTVMF</sequence>
<dbReference type="InParanoid" id="A0A168PV01"/>
<dbReference type="AlphaFoldDB" id="A0A168PV01"/>
<dbReference type="EMBL" id="LT554031">
    <property type="protein sequence ID" value="SAM03027.1"/>
    <property type="molecule type" value="Genomic_DNA"/>
</dbReference>
<dbReference type="OMA" id="GQPVYCF"/>
<dbReference type="PANTHER" id="PTHR21314">
    <property type="entry name" value="QUEUOSINE 5'-PHOSPHATE N-GLYCOSYLASE_HYDROLASE-RELATED"/>
    <property type="match status" value="1"/>
</dbReference>
<protein>
    <recommendedName>
        <fullName evidence="1">Queuosine 5'-phosphate N-glycosylase/hydrolase</fullName>
        <ecNumber evidence="1">3.2.2.-</ecNumber>
    </recommendedName>
    <alternativeName>
        <fullName evidence="1">Queuosine-nucleotide N-glycosylase/hydrolase</fullName>
    </alternativeName>
</protein>
<comment type="catalytic activity">
    <reaction evidence="1">
        <text>queuosine 5'-phosphate + H2O = queuine + D-ribose 5-phosphate</text>
        <dbReference type="Rhea" id="RHEA:75387"/>
        <dbReference type="ChEBI" id="CHEBI:15377"/>
        <dbReference type="ChEBI" id="CHEBI:17433"/>
        <dbReference type="ChEBI" id="CHEBI:78346"/>
        <dbReference type="ChEBI" id="CHEBI:194371"/>
    </reaction>
    <physiologicalReaction direction="left-to-right" evidence="1">
        <dbReference type="Rhea" id="RHEA:75388"/>
    </physiologicalReaction>
</comment>